<keyword evidence="6 7" id="KW-0472">Membrane</keyword>
<evidence type="ECO:0000256" key="6">
    <source>
        <dbReference type="ARBA" id="ARBA00023136"/>
    </source>
</evidence>
<dbReference type="EMBL" id="CP069127">
    <property type="protein sequence ID" value="QRG69629.1"/>
    <property type="molecule type" value="Genomic_DNA"/>
</dbReference>
<protein>
    <submittedName>
        <fullName evidence="8">Permease</fullName>
    </submittedName>
</protein>
<keyword evidence="9" id="KW-1185">Reference proteome</keyword>
<name>A0ABX7FV78_BRECH</name>
<proteinExistence type="inferred from homology"/>
<comment type="subcellular location">
    <subcellularLocation>
        <location evidence="1">Cell membrane</location>
        <topology evidence="1">Multi-pass membrane protein</topology>
    </subcellularLocation>
</comment>
<dbReference type="PANTHER" id="PTHR34184:SF4">
    <property type="entry name" value="UPF0718 PROTEIN YCGR"/>
    <property type="match status" value="1"/>
</dbReference>
<gene>
    <name evidence="8" type="ORF">JNE38_11205</name>
</gene>
<feature type="transmembrane region" description="Helical" evidence="7">
    <location>
        <begin position="20"/>
        <end position="41"/>
    </location>
</feature>
<evidence type="ECO:0000256" key="4">
    <source>
        <dbReference type="ARBA" id="ARBA00022692"/>
    </source>
</evidence>
<organism evidence="8 9">
    <name type="scientific">Brevibacillus choshinensis</name>
    <dbReference type="NCBI Taxonomy" id="54911"/>
    <lineage>
        <taxon>Bacteria</taxon>
        <taxon>Bacillati</taxon>
        <taxon>Bacillota</taxon>
        <taxon>Bacilli</taxon>
        <taxon>Bacillales</taxon>
        <taxon>Paenibacillaceae</taxon>
        <taxon>Brevibacillus</taxon>
    </lineage>
</organism>
<evidence type="ECO:0000256" key="2">
    <source>
        <dbReference type="ARBA" id="ARBA00006386"/>
    </source>
</evidence>
<dbReference type="InterPro" id="IPR005524">
    <property type="entry name" value="DUF318"/>
</dbReference>
<accession>A0ABX7FV78</accession>
<evidence type="ECO:0000256" key="5">
    <source>
        <dbReference type="ARBA" id="ARBA00022989"/>
    </source>
</evidence>
<sequence length="346" mass="37987">MILIYEGEGEPELLVKVRQFLLEIIGALLLGAAAAWLTASGSASWFSGFQFQWSGRWLDMKTFFLSIVLEAIPFVLLGVFFSAFIQTFVTEEQVRRWTPKNPLIAIPFGAFLGFLFPVCECAIIPVVRRLIQKGMPLHVGVVFLLAGPIVNPVVLSSTYLAFARQPDLAFHRGAAALVIAVIVGVLTLLFIRKNPLLLGMESQIRHEEAHAKALRGKLSMTFSHAIDEFFDMGKFLLAGALISALLQVYVSRETLAEIGQTPVTSHLVMMGMAYLFSLCSEADAFIAASFSHSFHASSLLAFLVFGPMLDLKTTLMLLGTFRFGFVVKLVASVTVLVLAVTLLWPV</sequence>
<keyword evidence="5 7" id="KW-1133">Transmembrane helix</keyword>
<feature type="transmembrane region" description="Helical" evidence="7">
    <location>
        <begin position="235"/>
        <end position="252"/>
    </location>
</feature>
<dbReference type="Pfam" id="PF03773">
    <property type="entry name" value="ArsP_1"/>
    <property type="match status" value="1"/>
</dbReference>
<dbReference type="InterPro" id="IPR052923">
    <property type="entry name" value="UPF0718"/>
</dbReference>
<evidence type="ECO:0000256" key="1">
    <source>
        <dbReference type="ARBA" id="ARBA00004651"/>
    </source>
</evidence>
<feature type="transmembrane region" description="Helical" evidence="7">
    <location>
        <begin position="105"/>
        <end position="127"/>
    </location>
</feature>
<feature type="transmembrane region" description="Helical" evidence="7">
    <location>
        <begin position="62"/>
        <end position="85"/>
    </location>
</feature>
<evidence type="ECO:0000313" key="8">
    <source>
        <dbReference type="EMBL" id="QRG69629.1"/>
    </source>
</evidence>
<dbReference type="Proteomes" id="UP000596248">
    <property type="component" value="Chromosome"/>
</dbReference>
<feature type="transmembrane region" description="Helical" evidence="7">
    <location>
        <begin position="174"/>
        <end position="191"/>
    </location>
</feature>
<evidence type="ECO:0000256" key="7">
    <source>
        <dbReference type="SAM" id="Phobius"/>
    </source>
</evidence>
<feature type="transmembrane region" description="Helical" evidence="7">
    <location>
        <begin position="325"/>
        <end position="344"/>
    </location>
</feature>
<keyword evidence="4 7" id="KW-0812">Transmembrane</keyword>
<feature type="transmembrane region" description="Helical" evidence="7">
    <location>
        <begin position="139"/>
        <end position="162"/>
    </location>
</feature>
<evidence type="ECO:0000313" key="9">
    <source>
        <dbReference type="Proteomes" id="UP000596248"/>
    </source>
</evidence>
<dbReference type="PANTHER" id="PTHR34184">
    <property type="entry name" value="UPF0718 PROTEIN YCGR"/>
    <property type="match status" value="1"/>
</dbReference>
<keyword evidence="3" id="KW-1003">Cell membrane</keyword>
<evidence type="ECO:0000256" key="3">
    <source>
        <dbReference type="ARBA" id="ARBA00022475"/>
    </source>
</evidence>
<reference evidence="8 9" key="1">
    <citation type="submission" date="2021-01" db="EMBL/GenBank/DDBJ databases">
        <title>Identification of strong promoters based on the transcriptome of Brevibacillus choshinensis.</title>
        <authorList>
            <person name="Yao D."/>
            <person name="Zhang K."/>
            <person name="Wu J."/>
        </authorList>
    </citation>
    <scope>NUCLEOTIDE SEQUENCE [LARGE SCALE GENOMIC DNA]</scope>
    <source>
        <strain evidence="8 9">HPD31-SP3</strain>
    </source>
</reference>
<comment type="similarity">
    <text evidence="2">Belongs to the UPF0718 family.</text>
</comment>
<feature type="transmembrane region" description="Helical" evidence="7">
    <location>
        <begin position="258"/>
        <end position="277"/>
    </location>
</feature>